<feature type="region of interest" description="Disordered" evidence="1">
    <location>
        <begin position="1"/>
        <end position="44"/>
    </location>
</feature>
<comment type="caution">
    <text evidence="2">The sequence shown here is derived from an EMBL/GenBank/DDBJ whole genome shotgun (WGS) entry which is preliminary data.</text>
</comment>
<proteinExistence type="predicted"/>
<feature type="compositionally biased region" description="Basic and acidic residues" evidence="1">
    <location>
        <begin position="7"/>
        <end position="27"/>
    </location>
</feature>
<protein>
    <submittedName>
        <fullName evidence="2">Uncharacterized protein</fullName>
    </submittedName>
</protein>
<name>X8AH64_MYCXE</name>
<evidence type="ECO:0000313" key="2">
    <source>
        <dbReference type="EMBL" id="EUA30210.1"/>
    </source>
</evidence>
<evidence type="ECO:0000256" key="1">
    <source>
        <dbReference type="SAM" id="MobiDB-lite"/>
    </source>
</evidence>
<reference evidence="2" key="1">
    <citation type="submission" date="2014-01" db="EMBL/GenBank/DDBJ databases">
        <authorList>
            <person name="Brown-Elliot B."/>
            <person name="Wallace R."/>
            <person name="Lenaerts A."/>
            <person name="Ordway D."/>
            <person name="DeGroote M.A."/>
            <person name="Parker T."/>
            <person name="Sizemore C."/>
            <person name="Tallon L.J."/>
            <person name="Sadzewicz L.K."/>
            <person name="Sengamalay N."/>
            <person name="Fraser C.M."/>
            <person name="Hine E."/>
            <person name="Shefchek K.A."/>
            <person name="Das S.P."/>
            <person name="Tettelin H."/>
        </authorList>
    </citation>
    <scope>NUCLEOTIDE SEQUENCE [LARGE SCALE GENOMIC DNA]</scope>
    <source>
        <strain evidence="2">4042</strain>
    </source>
</reference>
<gene>
    <name evidence="2" type="ORF">I553_4467</name>
</gene>
<sequence>MNPDQPEGQHHDRDTGYRRDESGDRQTRCPGRGFVGHGASLARS</sequence>
<accession>X8AH64</accession>
<organism evidence="2">
    <name type="scientific">Mycobacterium xenopi 4042</name>
    <dbReference type="NCBI Taxonomy" id="1299334"/>
    <lineage>
        <taxon>Bacteria</taxon>
        <taxon>Bacillati</taxon>
        <taxon>Actinomycetota</taxon>
        <taxon>Actinomycetes</taxon>
        <taxon>Mycobacteriales</taxon>
        <taxon>Mycobacteriaceae</taxon>
        <taxon>Mycobacterium</taxon>
    </lineage>
</organism>
<dbReference type="EMBL" id="JAOB01000060">
    <property type="protein sequence ID" value="EUA30210.1"/>
    <property type="molecule type" value="Genomic_DNA"/>
</dbReference>
<dbReference type="AlphaFoldDB" id="X8AH64"/>